<protein>
    <submittedName>
        <fullName evidence="7">FUSC family protein</fullName>
    </submittedName>
</protein>
<keyword evidence="2 5" id="KW-0812">Transmembrane</keyword>
<keyword evidence="3 5" id="KW-1133">Transmembrane helix</keyword>
<dbReference type="RefSeq" id="WP_313497019.1">
    <property type="nucleotide sequence ID" value="NZ_CP134879.1"/>
</dbReference>
<feature type="transmembrane region" description="Helical" evidence="5">
    <location>
        <begin position="211"/>
        <end position="231"/>
    </location>
</feature>
<feature type="transmembrane region" description="Helical" evidence="5">
    <location>
        <begin position="165"/>
        <end position="181"/>
    </location>
</feature>
<keyword evidence="8" id="KW-1185">Reference proteome</keyword>
<evidence type="ECO:0000256" key="4">
    <source>
        <dbReference type="ARBA" id="ARBA00023136"/>
    </source>
</evidence>
<feature type="transmembrane region" description="Helical" evidence="5">
    <location>
        <begin position="132"/>
        <end position="153"/>
    </location>
</feature>
<proteinExistence type="predicted"/>
<evidence type="ECO:0000256" key="1">
    <source>
        <dbReference type="ARBA" id="ARBA00004141"/>
    </source>
</evidence>
<feature type="transmembrane region" description="Helical" evidence="5">
    <location>
        <begin position="60"/>
        <end position="78"/>
    </location>
</feature>
<evidence type="ECO:0000256" key="2">
    <source>
        <dbReference type="ARBA" id="ARBA00022692"/>
    </source>
</evidence>
<feature type="transmembrane region" description="Helical" evidence="5">
    <location>
        <begin position="243"/>
        <end position="262"/>
    </location>
</feature>
<name>A0AA96F4X1_9MICO</name>
<evidence type="ECO:0000313" key="8">
    <source>
        <dbReference type="Proteomes" id="UP001304125"/>
    </source>
</evidence>
<evidence type="ECO:0000256" key="3">
    <source>
        <dbReference type="ARBA" id="ARBA00022989"/>
    </source>
</evidence>
<comment type="subcellular location">
    <subcellularLocation>
        <location evidence="1">Membrane</location>
        <topology evidence="1">Multi-pass membrane protein</topology>
    </subcellularLocation>
</comment>
<sequence>MGTLAGLIPPRGALRAVAMVVVVIVAIAVLGLGWGGPPVAVASGLGAVSVLLLALRRPPWWQMLALAAVVATGTAAATTAQGEAWLLGLVVACTVVATTPLVLRHGAIVSSTPVVVALAGTQAAQIGPVAAAVGVMTAAVALVVALSAVLVPVAGETTRKARGRVVGTVAGAAVASGVALVEPAPVGAVLAAGCLLAGVAWVVVGDQVRGGALLAMSVVLVSAAGSSEAAWDVAWDVAWQRALLTVVGGGAAVLLALVVTWFDRREPRVDGE</sequence>
<dbReference type="EMBL" id="CP134879">
    <property type="protein sequence ID" value="WNM23814.1"/>
    <property type="molecule type" value="Genomic_DNA"/>
</dbReference>
<dbReference type="AlphaFoldDB" id="A0AA96F4X1"/>
<accession>A0AA96F4X1</accession>
<keyword evidence="4 5" id="KW-0472">Membrane</keyword>
<evidence type="ECO:0000313" key="7">
    <source>
        <dbReference type="EMBL" id="WNM23814.1"/>
    </source>
</evidence>
<dbReference type="GO" id="GO:0016020">
    <property type="term" value="C:membrane"/>
    <property type="evidence" value="ECO:0007669"/>
    <property type="project" value="UniProtKB-SubCell"/>
</dbReference>
<organism evidence="7 8">
    <name type="scientific">Demequina capsici</name>
    <dbReference type="NCBI Taxonomy" id="3075620"/>
    <lineage>
        <taxon>Bacteria</taxon>
        <taxon>Bacillati</taxon>
        <taxon>Actinomycetota</taxon>
        <taxon>Actinomycetes</taxon>
        <taxon>Micrococcales</taxon>
        <taxon>Demequinaceae</taxon>
        <taxon>Demequina</taxon>
    </lineage>
</organism>
<feature type="transmembrane region" description="Helical" evidence="5">
    <location>
        <begin position="84"/>
        <end position="103"/>
    </location>
</feature>
<dbReference type="Pfam" id="PF13515">
    <property type="entry name" value="FUSC_2"/>
    <property type="match status" value="1"/>
</dbReference>
<feature type="transmembrane region" description="Helical" evidence="5">
    <location>
        <begin position="12"/>
        <end position="32"/>
    </location>
</feature>
<gene>
    <name evidence="7" type="ORF">RN606_10650</name>
</gene>
<dbReference type="InterPro" id="IPR049453">
    <property type="entry name" value="Memb_transporter_dom"/>
</dbReference>
<evidence type="ECO:0000259" key="6">
    <source>
        <dbReference type="Pfam" id="PF13515"/>
    </source>
</evidence>
<feature type="domain" description="Integral membrane bound transporter" evidence="6">
    <location>
        <begin position="143"/>
        <end position="254"/>
    </location>
</feature>
<feature type="transmembrane region" description="Helical" evidence="5">
    <location>
        <begin position="187"/>
        <end position="204"/>
    </location>
</feature>
<dbReference type="Proteomes" id="UP001304125">
    <property type="component" value="Chromosome"/>
</dbReference>
<evidence type="ECO:0000256" key="5">
    <source>
        <dbReference type="SAM" id="Phobius"/>
    </source>
</evidence>
<reference evidence="7 8" key="1">
    <citation type="submission" date="2023-09" db="EMBL/GenBank/DDBJ databases">
        <title>Demequina sp. a novel bacteria isolated from Capsicum annuum.</title>
        <authorList>
            <person name="Humaira Z."/>
            <person name="Lee J."/>
            <person name="Cho D."/>
        </authorList>
    </citation>
    <scope>NUCLEOTIDE SEQUENCE [LARGE SCALE GENOMIC DNA]</scope>
    <source>
        <strain evidence="7 8">OYTSA14</strain>
    </source>
</reference>